<dbReference type="InterPro" id="IPR003610">
    <property type="entry name" value="CBM5/12"/>
</dbReference>
<name>A0A4Q7M5I3_9MICO</name>
<dbReference type="Gene3D" id="2.60.40.1190">
    <property type="match status" value="1"/>
</dbReference>
<dbReference type="InterPro" id="IPR017853">
    <property type="entry name" value="GH"/>
</dbReference>
<dbReference type="SMART" id="SM00495">
    <property type="entry name" value="ChtBD3"/>
    <property type="match status" value="2"/>
</dbReference>
<dbReference type="GO" id="GO:0045493">
    <property type="term" value="P:xylan catabolic process"/>
    <property type="evidence" value="ECO:0007669"/>
    <property type="project" value="UniProtKB-KW"/>
</dbReference>
<evidence type="ECO:0000256" key="1">
    <source>
        <dbReference type="ARBA" id="ARBA00007495"/>
    </source>
</evidence>
<dbReference type="EMBL" id="SGWX01000001">
    <property type="protein sequence ID" value="RZS61838.1"/>
    <property type="molecule type" value="Genomic_DNA"/>
</dbReference>
<dbReference type="CDD" id="cd12215">
    <property type="entry name" value="ChiC_BD"/>
    <property type="match status" value="2"/>
</dbReference>
<evidence type="ECO:0000313" key="11">
    <source>
        <dbReference type="EMBL" id="RZS61838.1"/>
    </source>
</evidence>
<dbReference type="Gene3D" id="2.10.10.20">
    <property type="entry name" value="Carbohydrate-binding module superfamily 5/12"/>
    <property type="match status" value="2"/>
</dbReference>
<proteinExistence type="inferred from homology"/>
<comment type="caution">
    <text evidence="11">The sequence shown here is derived from an EMBL/GenBank/DDBJ whole genome shotgun (WGS) entry which is preliminary data.</text>
</comment>
<keyword evidence="3 7" id="KW-0378">Hydrolase</keyword>
<accession>A0A4Q7M5I3</accession>
<feature type="domain" description="GH10" evidence="10">
    <location>
        <begin position="548"/>
        <end position="919"/>
    </location>
</feature>
<keyword evidence="5 7" id="KW-0326">Glycosidase</keyword>
<dbReference type="GO" id="GO:0005576">
    <property type="term" value="C:extracellular region"/>
    <property type="evidence" value="ECO:0007669"/>
    <property type="project" value="InterPro"/>
</dbReference>
<dbReference type="Pfam" id="PF06452">
    <property type="entry name" value="CBM9_1"/>
    <property type="match status" value="1"/>
</dbReference>
<evidence type="ECO:0000259" key="10">
    <source>
        <dbReference type="PROSITE" id="PS51760"/>
    </source>
</evidence>
<dbReference type="Gene3D" id="3.20.20.80">
    <property type="entry name" value="Glycosidases"/>
    <property type="match status" value="1"/>
</dbReference>
<dbReference type="Pfam" id="PF02018">
    <property type="entry name" value="CBM_4_9"/>
    <property type="match status" value="2"/>
</dbReference>
<dbReference type="PANTHER" id="PTHR31490">
    <property type="entry name" value="GLYCOSYL HYDROLASE"/>
    <property type="match status" value="1"/>
</dbReference>
<evidence type="ECO:0000256" key="2">
    <source>
        <dbReference type="ARBA" id="ARBA00022737"/>
    </source>
</evidence>
<keyword evidence="4 7" id="KW-0119">Carbohydrate metabolism</keyword>
<comment type="catalytic activity">
    <reaction evidence="7">
        <text>Endohydrolysis of (1-&gt;4)-beta-D-xylosidic linkages in xylans.</text>
        <dbReference type="EC" id="3.2.1.8"/>
    </reaction>
</comment>
<dbReference type="Gene3D" id="2.60.120.260">
    <property type="entry name" value="Galactose-binding domain-like"/>
    <property type="match status" value="2"/>
</dbReference>
<dbReference type="InterPro" id="IPR001000">
    <property type="entry name" value="GH10_dom"/>
</dbReference>
<evidence type="ECO:0000256" key="6">
    <source>
        <dbReference type="ARBA" id="ARBA00023326"/>
    </source>
</evidence>
<evidence type="ECO:0000256" key="5">
    <source>
        <dbReference type="ARBA" id="ARBA00023295"/>
    </source>
</evidence>
<feature type="signal peptide" evidence="9">
    <location>
        <begin position="1"/>
        <end position="44"/>
    </location>
</feature>
<dbReference type="OrthoDB" id="99456at2"/>
<evidence type="ECO:0000256" key="7">
    <source>
        <dbReference type="RuleBase" id="RU361174"/>
    </source>
</evidence>
<feature type="chain" id="PRO_5020715058" description="Beta-xylanase" evidence="9">
    <location>
        <begin position="45"/>
        <end position="1420"/>
    </location>
</feature>
<dbReference type="Pfam" id="PF00331">
    <property type="entry name" value="Glyco_hydro_10"/>
    <property type="match status" value="1"/>
</dbReference>
<dbReference type="InterPro" id="IPR010502">
    <property type="entry name" value="Carb-bd_dom_fam9"/>
</dbReference>
<organism evidence="11 12">
    <name type="scientific">Xylanimonas ulmi</name>
    <dbReference type="NCBI Taxonomy" id="228973"/>
    <lineage>
        <taxon>Bacteria</taxon>
        <taxon>Bacillati</taxon>
        <taxon>Actinomycetota</taxon>
        <taxon>Actinomycetes</taxon>
        <taxon>Micrococcales</taxon>
        <taxon>Promicromonosporaceae</taxon>
        <taxon>Xylanimonas</taxon>
    </lineage>
</organism>
<keyword evidence="2" id="KW-0677">Repeat</keyword>
<dbReference type="InterPro" id="IPR008979">
    <property type="entry name" value="Galactose-bd-like_sf"/>
</dbReference>
<reference evidence="11 12" key="1">
    <citation type="submission" date="2019-02" db="EMBL/GenBank/DDBJ databases">
        <title>Sequencing the genomes of 1000 actinobacteria strains.</title>
        <authorList>
            <person name="Klenk H.-P."/>
        </authorList>
    </citation>
    <scope>NUCLEOTIDE SEQUENCE [LARGE SCALE GENOMIC DNA]</scope>
    <source>
        <strain evidence="11 12">DSM 16932</strain>
    </source>
</reference>
<dbReference type="PROSITE" id="PS51760">
    <property type="entry name" value="GH10_2"/>
    <property type="match status" value="1"/>
</dbReference>
<dbReference type="PANTHER" id="PTHR31490:SF90">
    <property type="entry name" value="ENDO-1,4-BETA-XYLANASE A"/>
    <property type="match status" value="1"/>
</dbReference>
<dbReference type="PRINTS" id="PR00134">
    <property type="entry name" value="GLHYDRLASE10"/>
</dbReference>
<feature type="region of interest" description="Disordered" evidence="8">
    <location>
        <begin position="46"/>
        <end position="79"/>
    </location>
</feature>
<keyword evidence="12" id="KW-1185">Reference proteome</keyword>
<dbReference type="InterPro" id="IPR044846">
    <property type="entry name" value="GH10"/>
</dbReference>
<dbReference type="SUPFAM" id="SSF51055">
    <property type="entry name" value="Carbohydrate binding domain"/>
    <property type="match status" value="2"/>
</dbReference>
<dbReference type="Proteomes" id="UP000293852">
    <property type="component" value="Unassembled WGS sequence"/>
</dbReference>
<evidence type="ECO:0000256" key="8">
    <source>
        <dbReference type="SAM" id="MobiDB-lite"/>
    </source>
</evidence>
<keyword evidence="9" id="KW-0732">Signal</keyword>
<dbReference type="Pfam" id="PF02839">
    <property type="entry name" value="CBM_5_12"/>
    <property type="match status" value="1"/>
</dbReference>
<sequence length="1420" mass="153044">MRRLLRPGGSRRAHLKTLRRATAAGTAGVLLAGGLLTTAGPAAAASAHTPAGVGRSDQDGRVPEAWATGEDAGQPAPDSRWESVVALDFEDGETGFGADGGALAVVDDPRGAGLVLETTRTADWHGLQLPGDLFTPGGTYRLTADVSYLDGPSSSLDIRFVGSPGFDWIGNQDVALGDWATVSGQWQVPADGADHVRLVAGAGLDAEHAFLADGVRVERYVGAATEPEDEFEAELVHTWDFSDDADLANVEAFGGVAMRRIPSPDGQGDVLAVERGDDDWRAPVFGEGLTQPGALYRLDVTARTDERADAHRIEFRAMPGFGYAAGGDIAADVWTTVSTTWRAGATPAMMVQAAGTGPFTYFLDSVELWRVEPAPAVDEDWEFDGLAFDFEDGAQGWFGRDASGVGPVLEHVSPGADSQGAIRISGRGNQGDGPMLDVVDLLAPMTRFEFEADIRFVDHAAGGGEITLSSQTGASTFTNLVQNMAVGNDWTRVAGEFMMPAFTTMANLYFETPWQAGATGDTTAFEVDNVRIGLPAPLEWERDLLPLQATLPGIATGVAVDSRELHGEHAELLLHHFNHLVGENHMKPEAWYDGAGAFRMHPEAVEMLDFAQEHGLTVFGHVLVWHSQTPAWFFAGDDGEELPNTPQGQEEMLRRMREHIGRVAGAIAERYGPFGSPTNPVSSYEVANEVVANNSVQAQVAGGLRPNSPWTRIFTPYEGSEHTHDRFLIEAFQAADHYLNGVHHVSGTPQAPASGDDRITLWVNDYNTERGLVRPDNEATKRWQLLELTNRLLDAGAPVDGVGHQFHAGLEWQVEGLRYALELFAYDNGWVNAPVLQAVTEVDVTIPPSQVGEAGLIAQGHYYRQAFDIIREHQVAHGDVDTVTIWGLTDGRSWRAAQLPLLFNDDLTAKPAFFGAIQNHHILTDATGLPERPDGGDWSVPPLETVVQEGYAFGADIALDDASFDAPAWGQLPAHALSQGAGQFHLRWTPEHVTVLANVNGLWNAEFGQPYSLQVVLGQSTAVVASDGTVSGDADAIVRGRADGFDVIVQVPHDGVTEGDRVEFDVRRVDDSGRNHGSWAPVGEPGQVTFVEPLSFVEIPRTPVRPQVDGEIDDAWAAAATIRTETRVEGAADGAQADVRTLWYDNGQYATLYLLVEVADPVIDTTSANSHEQDSVEVFVGLADRVPGGHHLPLYDAQFRVSAAGDVSFGQGDTQIQAERLTSAARVVEGGYVVEVGIRMSTGTGHQAGQWNDSLSGLGFFHGFDVQVNDASGAGTRTAVHSWGDPTGASFQSTARWGVALLGDLPETAPEPEVPAYDAWEAERVYVAGDRVVFDGRVFEAQWWTQRQEPGASPWCSWMELGAVVTTHDGQDVRAWTASWVFTGGEVVEHEGQLWRARWWTRNQTPGDPHGPWERVGSAG</sequence>
<comment type="similarity">
    <text evidence="1 7">Belongs to the glycosyl hydrolase 10 (cellulase F) family.</text>
</comment>
<keyword evidence="11" id="KW-0858">Xylan degradation</keyword>
<dbReference type="RefSeq" id="WP_130414831.1">
    <property type="nucleotide sequence ID" value="NZ_SGWX01000001.1"/>
</dbReference>
<dbReference type="SUPFAM" id="SSF49344">
    <property type="entry name" value="CBD9-like"/>
    <property type="match status" value="1"/>
</dbReference>
<evidence type="ECO:0000313" key="12">
    <source>
        <dbReference type="Proteomes" id="UP000293852"/>
    </source>
</evidence>
<dbReference type="InterPro" id="IPR003305">
    <property type="entry name" value="CenC_carb-bd"/>
</dbReference>
<dbReference type="SUPFAM" id="SSF49785">
    <property type="entry name" value="Galactose-binding domain-like"/>
    <property type="match status" value="2"/>
</dbReference>
<keyword evidence="6 7" id="KW-0624">Polysaccharide degradation</keyword>
<dbReference type="GO" id="GO:0030246">
    <property type="term" value="F:carbohydrate binding"/>
    <property type="evidence" value="ECO:0007669"/>
    <property type="project" value="InterPro"/>
</dbReference>
<dbReference type="EC" id="3.2.1.8" evidence="7"/>
<evidence type="ECO:0000256" key="3">
    <source>
        <dbReference type="ARBA" id="ARBA00022801"/>
    </source>
</evidence>
<evidence type="ECO:0000256" key="4">
    <source>
        <dbReference type="ARBA" id="ARBA00023277"/>
    </source>
</evidence>
<dbReference type="SMART" id="SM00633">
    <property type="entry name" value="Glyco_10"/>
    <property type="match status" value="1"/>
</dbReference>
<dbReference type="SUPFAM" id="SSF51445">
    <property type="entry name" value="(Trans)glycosidases"/>
    <property type="match status" value="1"/>
</dbReference>
<dbReference type="GO" id="GO:0031176">
    <property type="term" value="F:endo-1,4-beta-xylanase activity"/>
    <property type="evidence" value="ECO:0007669"/>
    <property type="project" value="UniProtKB-EC"/>
</dbReference>
<evidence type="ECO:0000256" key="9">
    <source>
        <dbReference type="SAM" id="SignalP"/>
    </source>
</evidence>
<dbReference type="InterPro" id="IPR036573">
    <property type="entry name" value="CBM_sf_5/12"/>
</dbReference>
<gene>
    <name evidence="11" type="ORF">EV386_2150</name>
</gene>
<protein>
    <recommendedName>
        <fullName evidence="7">Beta-xylanase</fullName>
        <ecNumber evidence="7">3.2.1.8</ecNumber>
    </recommendedName>
</protein>